<feature type="compositionally biased region" description="Low complexity" evidence="1">
    <location>
        <begin position="63"/>
        <end position="98"/>
    </location>
</feature>
<keyword evidence="4" id="KW-1185">Reference proteome</keyword>
<feature type="compositionally biased region" description="Low complexity" evidence="1">
    <location>
        <begin position="8"/>
        <end position="24"/>
    </location>
</feature>
<keyword evidence="2" id="KW-0472">Membrane</keyword>
<sequence>MRLPPPLSSSSSSTSSHISHLLPPFRGFNSPRPNIRTTISLLRPSNRNSLSLSSRFKPSRLATVSASTSPESASSGAESPGQVGSSESAEASNEAVAGVRDEEVSQGRFHVQLGNPSLPIPSVAKLSLSDQAFFLLAFIACTTSVAFTSLVVAAVPTLYVRSMACTFIVCVSAIFAMGRAATSLSKLADTAREELPSTMAAIRLSGMEISDLTLELSDLSQEIADGVSKSTQAVQAAEAGIRQFGTLARQQTMWLAIYWSNHNKLRVISDAAMIEERASLPIISLQPVVVGAAKKTSRAVGQATKSLMNMISRGEFSTENEDDSGTDRVE</sequence>
<comment type="caution">
    <text evidence="3">The sequence shown here is derived from an EMBL/GenBank/DDBJ whole genome shotgun (WGS) entry which is preliminary data.</text>
</comment>
<organism evidence="3 4">
    <name type="scientific">Ficus carica</name>
    <name type="common">Common fig</name>
    <dbReference type="NCBI Taxonomy" id="3494"/>
    <lineage>
        <taxon>Eukaryota</taxon>
        <taxon>Viridiplantae</taxon>
        <taxon>Streptophyta</taxon>
        <taxon>Embryophyta</taxon>
        <taxon>Tracheophyta</taxon>
        <taxon>Spermatophyta</taxon>
        <taxon>Magnoliopsida</taxon>
        <taxon>eudicotyledons</taxon>
        <taxon>Gunneridae</taxon>
        <taxon>Pentapetalae</taxon>
        <taxon>rosids</taxon>
        <taxon>fabids</taxon>
        <taxon>Rosales</taxon>
        <taxon>Moraceae</taxon>
        <taxon>Ficeae</taxon>
        <taxon>Ficus</taxon>
    </lineage>
</organism>
<accession>A0AA88D7N2</accession>
<protein>
    <recommendedName>
        <fullName evidence="5">Transmembrane protein</fullName>
    </recommendedName>
</protein>
<evidence type="ECO:0000256" key="2">
    <source>
        <dbReference type="SAM" id="Phobius"/>
    </source>
</evidence>
<feature type="region of interest" description="Disordered" evidence="1">
    <location>
        <begin position="1"/>
        <end position="41"/>
    </location>
</feature>
<feature type="transmembrane region" description="Helical" evidence="2">
    <location>
        <begin position="158"/>
        <end position="177"/>
    </location>
</feature>
<dbReference type="PANTHER" id="PTHR33825">
    <property type="entry name" value="CHITINASE-LIKE PROTEIN"/>
    <property type="match status" value="1"/>
</dbReference>
<dbReference type="EMBL" id="BTGU01000029">
    <property type="protein sequence ID" value="GMN48968.1"/>
    <property type="molecule type" value="Genomic_DNA"/>
</dbReference>
<dbReference type="Proteomes" id="UP001187192">
    <property type="component" value="Unassembled WGS sequence"/>
</dbReference>
<dbReference type="PANTHER" id="PTHR33825:SF14">
    <property type="entry name" value="CHITINASE-LIKE PROTEIN"/>
    <property type="match status" value="1"/>
</dbReference>
<keyword evidence="2" id="KW-0812">Transmembrane</keyword>
<feature type="region of interest" description="Disordered" evidence="1">
    <location>
        <begin position="63"/>
        <end position="99"/>
    </location>
</feature>
<evidence type="ECO:0008006" key="5">
    <source>
        <dbReference type="Google" id="ProtNLM"/>
    </source>
</evidence>
<reference evidence="3" key="1">
    <citation type="submission" date="2023-07" db="EMBL/GenBank/DDBJ databases">
        <title>draft genome sequence of fig (Ficus carica).</title>
        <authorList>
            <person name="Takahashi T."/>
            <person name="Nishimura K."/>
        </authorList>
    </citation>
    <scope>NUCLEOTIDE SEQUENCE</scope>
</reference>
<evidence type="ECO:0000256" key="1">
    <source>
        <dbReference type="SAM" id="MobiDB-lite"/>
    </source>
</evidence>
<feature type="transmembrane region" description="Helical" evidence="2">
    <location>
        <begin position="132"/>
        <end position="152"/>
    </location>
</feature>
<evidence type="ECO:0000313" key="4">
    <source>
        <dbReference type="Proteomes" id="UP001187192"/>
    </source>
</evidence>
<name>A0AA88D7N2_FICCA</name>
<evidence type="ECO:0000313" key="3">
    <source>
        <dbReference type="EMBL" id="GMN48968.1"/>
    </source>
</evidence>
<gene>
    <name evidence="3" type="ORF">TIFTF001_018133</name>
</gene>
<keyword evidence="2" id="KW-1133">Transmembrane helix</keyword>
<feature type="region of interest" description="Disordered" evidence="1">
    <location>
        <begin position="311"/>
        <end position="330"/>
    </location>
</feature>
<dbReference type="AlphaFoldDB" id="A0AA88D7N2"/>
<proteinExistence type="predicted"/>